<evidence type="ECO:0000256" key="5">
    <source>
        <dbReference type="ARBA" id="ARBA00022692"/>
    </source>
</evidence>
<evidence type="ECO:0000256" key="6">
    <source>
        <dbReference type="ARBA" id="ARBA00022781"/>
    </source>
</evidence>
<comment type="function">
    <text evidence="11 13">F(1)F(0) ATP synthase produces ATP from ADP in the presence of a proton or sodium gradient. F-type ATPases consist of two structural domains, F(1) containing the extramembraneous catalytic core and F(0) containing the membrane proton channel, linked together by a central stalk and a peripheral stalk. During catalysis, ATP synthesis in the catalytic domain of F(1) is coupled via a rotary mechanism of the central stalk subunits to proton translocation.</text>
</comment>
<keyword evidence="3 13" id="KW-1003">Cell membrane</keyword>
<keyword evidence="8 13" id="KW-0406">Ion transport</keyword>
<comment type="subunit">
    <text evidence="13">F-type ATPases have 2 components, F(1) - the catalytic core - and F(0) - the membrane proton channel. F(1) has five subunits: alpha(3), beta(3), gamma(1), delta(1), epsilon(1). F(0) has three main subunits: a(1), b(2) and c(10-14). The alpha and beta chains form an alternating ring which encloses part of the gamma chain. F(1) is attached to F(0) by a central stalk formed by the gamma and epsilon chains, while a peripheral stalk is formed by the delta and b chains.</text>
</comment>
<keyword evidence="17" id="KW-1185">Reference proteome</keyword>
<dbReference type="PANTHER" id="PTHR33445:SF1">
    <property type="entry name" value="ATP SYNTHASE SUBUNIT B"/>
    <property type="match status" value="1"/>
</dbReference>
<dbReference type="GO" id="GO:0046933">
    <property type="term" value="F:proton-transporting ATP synthase activity, rotational mechanism"/>
    <property type="evidence" value="ECO:0007669"/>
    <property type="project" value="UniProtKB-UniRule"/>
</dbReference>
<keyword evidence="2 13" id="KW-0813">Transport</keyword>
<keyword evidence="6 13" id="KW-0375">Hydrogen ion transport</keyword>
<evidence type="ECO:0000256" key="10">
    <source>
        <dbReference type="ARBA" id="ARBA00023310"/>
    </source>
</evidence>
<comment type="similarity">
    <text evidence="1 13 14">Belongs to the ATPase B chain family.</text>
</comment>
<dbReference type="EMBL" id="SGXF01000004">
    <property type="protein sequence ID" value="RZS94424.1"/>
    <property type="molecule type" value="Genomic_DNA"/>
</dbReference>
<keyword evidence="15" id="KW-0175">Coiled coil</keyword>
<comment type="function">
    <text evidence="13">Component of the F(0) channel, it forms part of the peripheral stalk, linking F(1) to F(0).</text>
</comment>
<dbReference type="HAMAP" id="MF_01398">
    <property type="entry name" value="ATP_synth_b_bprime"/>
    <property type="match status" value="1"/>
</dbReference>
<feature type="coiled-coil region" evidence="15">
    <location>
        <begin position="55"/>
        <end position="121"/>
    </location>
</feature>
<dbReference type="InterPro" id="IPR050059">
    <property type="entry name" value="ATP_synthase_B_chain"/>
</dbReference>
<keyword evidence="5 13" id="KW-0812">Transmembrane</keyword>
<dbReference type="GO" id="GO:0005886">
    <property type="term" value="C:plasma membrane"/>
    <property type="evidence" value="ECO:0007669"/>
    <property type="project" value="UniProtKB-SubCell"/>
</dbReference>
<evidence type="ECO:0000256" key="12">
    <source>
        <dbReference type="ARBA" id="ARBA00037847"/>
    </source>
</evidence>
<evidence type="ECO:0000256" key="3">
    <source>
        <dbReference type="ARBA" id="ARBA00022475"/>
    </source>
</evidence>
<dbReference type="GO" id="GO:0012505">
    <property type="term" value="C:endomembrane system"/>
    <property type="evidence" value="ECO:0007669"/>
    <property type="project" value="UniProtKB-SubCell"/>
</dbReference>
<name>A0A4Q7P3L7_9FIRM</name>
<evidence type="ECO:0000256" key="7">
    <source>
        <dbReference type="ARBA" id="ARBA00022989"/>
    </source>
</evidence>
<keyword evidence="10 13" id="KW-0066">ATP synthesis</keyword>
<evidence type="ECO:0000256" key="2">
    <source>
        <dbReference type="ARBA" id="ARBA00022448"/>
    </source>
</evidence>
<dbReference type="Proteomes" id="UP000292927">
    <property type="component" value="Unassembled WGS sequence"/>
</dbReference>
<evidence type="ECO:0000256" key="8">
    <source>
        <dbReference type="ARBA" id="ARBA00023065"/>
    </source>
</evidence>
<dbReference type="InterPro" id="IPR002146">
    <property type="entry name" value="ATP_synth_b/b'su_bac/chlpt"/>
</dbReference>
<dbReference type="AlphaFoldDB" id="A0A4Q7P3L7"/>
<evidence type="ECO:0000256" key="9">
    <source>
        <dbReference type="ARBA" id="ARBA00023136"/>
    </source>
</evidence>
<dbReference type="Pfam" id="PF00430">
    <property type="entry name" value="ATP-synt_B"/>
    <property type="match status" value="1"/>
</dbReference>
<organism evidence="16 17">
    <name type="scientific">Cuneatibacter caecimuris</name>
    <dbReference type="NCBI Taxonomy" id="1796618"/>
    <lineage>
        <taxon>Bacteria</taxon>
        <taxon>Bacillati</taxon>
        <taxon>Bacillota</taxon>
        <taxon>Clostridia</taxon>
        <taxon>Lachnospirales</taxon>
        <taxon>Lachnospiraceae</taxon>
        <taxon>Cuneatibacter</taxon>
    </lineage>
</organism>
<dbReference type="GO" id="GO:0046961">
    <property type="term" value="F:proton-transporting ATPase activity, rotational mechanism"/>
    <property type="evidence" value="ECO:0007669"/>
    <property type="project" value="TreeGrafter"/>
</dbReference>
<evidence type="ECO:0000256" key="14">
    <source>
        <dbReference type="RuleBase" id="RU003848"/>
    </source>
</evidence>
<dbReference type="GO" id="GO:0045259">
    <property type="term" value="C:proton-transporting ATP synthase complex"/>
    <property type="evidence" value="ECO:0007669"/>
    <property type="project" value="UniProtKB-KW"/>
</dbReference>
<proteinExistence type="inferred from homology"/>
<sequence length="189" mass="21250">MEVMTGTVGMLAAAAAEEGRLFGLDPQLLHDAVLLGINIFILFLILSYLLFNPAREMLKKRREGIQSDLEHAEKVNADALAMKQEYEARLTDIHKEEEQILSQARRQAKLQEAEIISAAREEAVLIKDRARADIALERKKAMDEMKKEMISVASLMAGKVVSAQINTEVQDTLVEETLKEIGEDTWQSR</sequence>
<keyword evidence="9 13" id="KW-0472">Membrane</keyword>
<comment type="subcellular location">
    <subcellularLocation>
        <location evidence="13">Cell membrane</location>
        <topology evidence="13">Single-pass membrane protein</topology>
    </subcellularLocation>
    <subcellularLocation>
        <location evidence="12">Endomembrane system</location>
        <topology evidence="12">Single-pass membrane protein</topology>
    </subcellularLocation>
</comment>
<dbReference type="InterPro" id="IPR005864">
    <property type="entry name" value="ATP_synth_F0_bsu_bac"/>
</dbReference>
<evidence type="ECO:0000256" key="15">
    <source>
        <dbReference type="SAM" id="Coils"/>
    </source>
</evidence>
<accession>A0A4Q7P3L7</accession>
<dbReference type="NCBIfam" id="TIGR01144">
    <property type="entry name" value="ATP_synt_b"/>
    <property type="match status" value="1"/>
</dbReference>
<evidence type="ECO:0000256" key="1">
    <source>
        <dbReference type="ARBA" id="ARBA00005513"/>
    </source>
</evidence>
<feature type="transmembrane region" description="Helical" evidence="13">
    <location>
        <begin position="32"/>
        <end position="51"/>
    </location>
</feature>
<protein>
    <recommendedName>
        <fullName evidence="13">ATP synthase subunit b</fullName>
    </recommendedName>
    <alternativeName>
        <fullName evidence="13">ATP synthase F(0) sector subunit b</fullName>
    </alternativeName>
    <alternativeName>
        <fullName evidence="13">ATPase subunit I</fullName>
    </alternativeName>
    <alternativeName>
        <fullName evidence="13">F-type ATPase subunit b</fullName>
        <shortName evidence="13">F-ATPase subunit b</shortName>
    </alternativeName>
</protein>
<evidence type="ECO:0000313" key="17">
    <source>
        <dbReference type="Proteomes" id="UP000292927"/>
    </source>
</evidence>
<reference evidence="16 17" key="1">
    <citation type="submission" date="2019-02" db="EMBL/GenBank/DDBJ databases">
        <title>Genomic Encyclopedia of Type Strains, Phase IV (KMG-IV): sequencing the most valuable type-strain genomes for metagenomic binning, comparative biology and taxonomic classification.</title>
        <authorList>
            <person name="Goeker M."/>
        </authorList>
    </citation>
    <scope>NUCLEOTIDE SEQUENCE [LARGE SCALE GENOMIC DNA]</scope>
    <source>
        <strain evidence="16 17">DSM 29486</strain>
    </source>
</reference>
<keyword evidence="4 13" id="KW-0138">CF(0)</keyword>
<evidence type="ECO:0000256" key="11">
    <source>
        <dbReference type="ARBA" id="ARBA00025198"/>
    </source>
</evidence>
<keyword evidence="7 13" id="KW-1133">Transmembrane helix</keyword>
<dbReference type="CDD" id="cd06503">
    <property type="entry name" value="ATP-synt_Fo_b"/>
    <property type="match status" value="1"/>
</dbReference>
<dbReference type="PANTHER" id="PTHR33445">
    <property type="entry name" value="ATP SYNTHASE SUBUNIT B', CHLOROPLASTIC"/>
    <property type="match status" value="1"/>
</dbReference>
<gene>
    <name evidence="13" type="primary">atpF</name>
    <name evidence="16" type="ORF">EV209_2266</name>
</gene>
<comment type="caution">
    <text evidence="16">The sequence shown here is derived from an EMBL/GenBank/DDBJ whole genome shotgun (WGS) entry which is preliminary data.</text>
</comment>
<evidence type="ECO:0000256" key="4">
    <source>
        <dbReference type="ARBA" id="ARBA00022547"/>
    </source>
</evidence>
<evidence type="ECO:0000256" key="13">
    <source>
        <dbReference type="HAMAP-Rule" id="MF_01398"/>
    </source>
</evidence>
<evidence type="ECO:0000313" key="16">
    <source>
        <dbReference type="EMBL" id="RZS94424.1"/>
    </source>
</evidence>